<comment type="caution">
    <text evidence="9">The sequence shown here is derived from an EMBL/GenBank/DDBJ whole genome shotgun (WGS) entry which is preliminary data.</text>
</comment>
<evidence type="ECO:0000256" key="4">
    <source>
        <dbReference type="ARBA" id="ARBA00023125"/>
    </source>
</evidence>
<keyword evidence="4" id="KW-0238">DNA-binding</keyword>
<dbReference type="NCBIfam" id="TIGR02937">
    <property type="entry name" value="sigma70-ECF"/>
    <property type="match status" value="1"/>
</dbReference>
<accession>G7H197</accession>
<evidence type="ECO:0000259" key="6">
    <source>
        <dbReference type="Pfam" id="PF04542"/>
    </source>
</evidence>
<evidence type="ECO:0000256" key="5">
    <source>
        <dbReference type="ARBA" id="ARBA00023163"/>
    </source>
</evidence>
<dbReference type="Proteomes" id="UP000035088">
    <property type="component" value="Unassembled WGS sequence"/>
</dbReference>
<dbReference type="InterPro" id="IPR046531">
    <property type="entry name" value="DUF6596"/>
</dbReference>
<dbReference type="AlphaFoldDB" id="G7H197"/>
<dbReference type="GO" id="GO:0006352">
    <property type="term" value="P:DNA-templated transcription initiation"/>
    <property type="evidence" value="ECO:0007669"/>
    <property type="project" value="InterPro"/>
</dbReference>
<evidence type="ECO:0000259" key="8">
    <source>
        <dbReference type="Pfam" id="PF20239"/>
    </source>
</evidence>
<feature type="domain" description="RNA polymerase sigma factor 70 region 4 type 2" evidence="7">
    <location>
        <begin position="133"/>
        <end position="176"/>
    </location>
</feature>
<keyword evidence="5" id="KW-0804">Transcription</keyword>
<dbReference type="Gene3D" id="1.10.1740.10">
    <property type="match status" value="1"/>
</dbReference>
<protein>
    <submittedName>
        <fullName evidence="9">Putative RNA polymerase ECF-type sigma factor</fullName>
    </submittedName>
</protein>
<dbReference type="InterPro" id="IPR014284">
    <property type="entry name" value="RNA_pol_sigma-70_dom"/>
</dbReference>
<gene>
    <name evidence="9" type="ORF">GOARA_043_00320</name>
</gene>
<organism evidence="9 10">
    <name type="scientific">Gordonia araii NBRC 100433</name>
    <dbReference type="NCBI Taxonomy" id="1073574"/>
    <lineage>
        <taxon>Bacteria</taxon>
        <taxon>Bacillati</taxon>
        <taxon>Actinomycetota</taxon>
        <taxon>Actinomycetes</taxon>
        <taxon>Mycobacteriales</taxon>
        <taxon>Gordoniaceae</taxon>
        <taxon>Gordonia</taxon>
    </lineage>
</organism>
<dbReference type="Gene3D" id="1.10.10.10">
    <property type="entry name" value="Winged helix-like DNA-binding domain superfamily/Winged helix DNA-binding domain"/>
    <property type="match status" value="1"/>
</dbReference>
<dbReference type="GO" id="GO:0003677">
    <property type="term" value="F:DNA binding"/>
    <property type="evidence" value="ECO:0007669"/>
    <property type="project" value="UniProtKB-KW"/>
</dbReference>
<dbReference type="GO" id="GO:0016987">
    <property type="term" value="F:sigma factor activity"/>
    <property type="evidence" value="ECO:0007669"/>
    <property type="project" value="UniProtKB-KW"/>
</dbReference>
<dbReference type="Pfam" id="PF08281">
    <property type="entry name" value="Sigma70_r4_2"/>
    <property type="match status" value="1"/>
</dbReference>
<evidence type="ECO:0000256" key="1">
    <source>
        <dbReference type="ARBA" id="ARBA00010641"/>
    </source>
</evidence>
<dbReference type="InterPro" id="IPR007627">
    <property type="entry name" value="RNA_pol_sigma70_r2"/>
</dbReference>
<dbReference type="EMBL" id="BAEE01000043">
    <property type="protein sequence ID" value="GAB09557.1"/>
    <property type="molecule type" value="Genomic_DNA"/>
</dbReference>
<dbReference type="InterPro" id="IPR036388">
    <property type="entry name" value="WH-like_DNA-bd_sf"/>
</dbReference>
<evidence type="ECO:0000256" key="2">
    <source>
        <dbReference type="ARBA" id="ARBA00023015"/>
    </source>
</evidence>
<reference evidence="9 10" key="1">
    <citation type="submission" date="2011-11" db="EMBL/GenBank/DDBJ databases">
        <title>Whole genome shotgun sequence of Gordonia araii NBRC 100433.</title>
        <authorList>
            <person name="Yoshida Y."/>
            <person name="Hosoyama A."/>
            <person name="Tsuchikane K."/>
            <person name="Katsumata H."/>
            <person name="Yamazaki S."/>
            <person name="Fujita N."/>
        </authorList>
    </citation>
    <scope>NUCLEOTIDE SEQUENCE [LARGE SCALE GENOMIC DNA]</scope>
    <source>
        <strain evidence="9 10">NBRC 100433</strain>
    </source>
</reference>
<feature type="domain" description="RNA polymerase sigma-70 region 2" evidence="6">
    <location>
        <begin position="22"/>
        <end position="83"/>
    </location>
</feature>
<dbReference type="InterPro" id="IPR013325">
    <property type="entry name" value="RNA_pol_sigma_r2"/>
</dbReference>
<comment type="similarity">
    <text evidence="1">Belongs to the sigma-70 factor family. ECF subfamily.</text>
</comment>
<keyword evidence="3" id="KW-0731">Sigma factor</keyword>
<sequence length="430" mass="45740">MTAHDGEIAARRAVADMDRDSRSRLLATLARRFGDLDLAEDTLQEAIAQALVTWPRTGVPSSPEAWLTTTAKRKALDVLRRESVLAQKLARLHVDSDRSPLPAGFTDPAEQAEPPTIPDERLGLFFACTHPVLKAEDRVALTLRFVAGLTTAEVAHALLLPVTTAQQRIVRAKKRIRTLGVPFDAPGPDDLPTRLPGVLRVVYLLYAEGYARSAGTDHIRDDLTAEAIRLARLLAALLPGAETTGLLALLILTQARRPARVDGTGSPIPLAQQDRALWDSGLVAEGTSLAERAAGSPDAGTYTIQAAIAAVHAEAPCADETDWEQIAVLYGMLESREPGPVVSLGRAVAHGRATGPAEGLRLLDALADDPALAQFRPYHVARALTLVELGDDDAAAAAYRRALELPGNEAEDDYLAAALAGCESSISTSG</sequence>
<dbReference type="PANTHER" id="PTHR47756">
    <property type="entry name" value="BLL6612 PROTEIN-RELATED"/>
    <property type="match status" value="1"/>
</dbReference>
<evidence type="ECO:0000313" key="9">
    <source>
        <dbReference type="EMBL" id="GAB09557.1"/>
    </source>
</evidence>
<evidence type="ECO:0000259" key="7">
    <source>
        <dbReference type="Pfam" id="PF08281"/>
    </source>
</evidence>
<dbReference type="Pfam" id="PF20239">
    <property type="entry name" value="DUF6596"/>
    <property type="match status" value="1"/>
</dbReference>
<name>G7H197_9ACTN</name>
<evidence type="ECO:0000313" key="10">
    <source>
        <dbReference type="Proteomes" id="UP000035088"/>
    </source>
</evidence>
<dbReference type="SUPFAM" id="SSF88946">
    <property type="entry name" value="Sigma2 domain of RNA polymerase sigma factors"/>
    <property type="match status" value="1"/>
</dbReference>
<dbReference type="STRING" id="1073574.GOARA_043_00320"/>
<dbReference type="InterPro" id="IPR013324">
    <property type="entry name" value="RNA_pol_sigma_r3/r4-like"/>
</dbReference>
<proteinExistence type="inferred from homology"/>
<dbReference type="PANTHER" id="PTHR47756:SF2">
    <property type="entry name" value="BLL6612 PROTEIN"/>
    <property type="match status" value="1"/>
</dbReference>
<dbReference type="SUPFAM" id="SSF88659">
    <property type="entry name" value="Sigma3 and sigma4 domains of RNA polymerase sigma factors"/>
    <property type="match status" value="1"/>
</dbReference>
<evidence type="ECO:0000256" key="3">
    <source>
        <dbReference type="ARBA" id="ARBA00023082"/>
    </source>
</evidence>
<keyword evidence="10" id="KW-1185">Reference proteome</keyword>
<dbReference type="InterPro" id="IPR013249">
    <property type="entry name" value="RNA_pol_sigma70_r4_t2"/>
</dbReference>
<feature type="domain" description="DUF6596" evidence="8">
    <location>
        <begin position="194"/>
        <end position="294"/>
    </location>
</feature>
<dbReference type="Pfam" id="PF04542">
    <property type="entry name" value="Sigma70_r2"/>
    <property type="match status" value="1"/>
</dbReference>
<keyword evidence="2" id="KW-0805">Transcription regulation</keyword>